<dbReference type="Proteomes" id="UP000232638">
    <property type="component" value="Chromosome"/>
</dbReference>
<dbReference type="KEGG" id="tsy:THSYN_01085"/>
<evidence type="ECO:0000313" key="2">
    <source>
        <dbReference type="Proteomes" id="UP000232638"/>
    </source>
</evidence>
<proteinExistence type="predicted"/>
<gene>
    <name evidence="1" type="ORF">THSYN_01085</name>
</gene>
<name>A0A2K8U2B5_9GAMM</name>
<keyword evidence="2" id="KW-1185">Reference proteome</keyword>
<dbReference type="RefSeq" id="WP_100917505.1">
    <property type="nucleotide sequence ID" value="NZ_CP020370.1"/>
</dbReference>
<evidence type="ECO:0000313" key="1">
    <source>
        <dbReference type="EMBL" id="AUB79687.1"/>
    </source>
</evidence>
<dbReference type="EMBL" id="CP020370">
    <property type="protein sequence ID" value="AUB79687.1"/>
    <property type="molecule type" value="Genomic_DNA"/>
</dbReference>
<dbReference type="AlphaFoldDB" id="A0A2K8U2B5"/>
<protein>
    <submittedName>
        <fullName evidence="1">Uncharacterized protein</fullName>
    </submittedName>
</protein>
<sequence length="70" mass="7783">MTACIHPIAEINQRAKDALIREVGVIDTIRFLNQFRAGSGDYTAERASLFRDMTASEIIAEIKSRRTGSV</sequence>
<organism evidence="1 2">
    <name type="scientific">Candidatus Thiodictyon syntrophicum</name>
    <dbReference type="NCBI Taxonomy" id="1166950"/>
    <lineage>
        <taxon>Bacteria</taxon>
        <taxon>Pseudomonadati</taxon>
        <taxon>Pseudomonadota</taxon>
        <taxon>Gammaproteobacteria</taxon>
        <taxon>Chromatiales</taxon>
        <taxon>Chromatiaceae</taxon>
        <taxon>Thiodictyon</taxon>
    </lineage>
</organism>
<dbReference type="OrthoDB" id="123228at2"/>
<accession>A0A2K8U2B5</accession>
<reference evidence="1 2" key="1">
    <citation type="submission" date="2017-03" db="EMBL/GenBank/DDBJ databases">
        <title>Complete genome sequence of Candidatus 'Thiodictyon syntrophicum' sp. nov. strain Cad16T, a photolithoautotroph purple sulfur bacterium isolated from an alpine meromictic lake.</title>
        <authorList>
            <person name="Luedin S.M."/>
            <person name="Pothier J.F."/>
            <person name="Danza F."/>
            <person name="Storelli N."/>
            <person name="Wittwer M."/>
            <person name="Tonolla M."/>
        </authorList>
    </citation>
    <scope>NUCLEOTIDE SEQUENCE [LARGE SCALE GENOMIC DNA]</scope>
    <source>
        <strain evidence="1 2">Cad16T</strain>
    </source>
</reference>